<sequence length="302" mass="34083">MSIEIKDIHFSYGKVKALEGVSLDLSQGAVGLLGPNGAGKSTLIRILLGFLSPDKGGGRVLGYDIKDEQPKIRRYVGYMPEDDCFIPGLDAVSFTSYLGELSGMPRQEAMKRAHEVLYYVGLEESRYRKLETYSSGMKQRLKLAQALVHDPKLIFLDEPTTGLDPNGRREVLELIMDISSKKDIQVLISSHILPDIELTCSYVVILNKGKLAAQGDISELKEIRDLYEMKLKGETGGFLRRFKDMKCKLEETEEGIFKVYWPPDQDRQEIFRIAAEEKIQLRHFVKSETSLEDLFAEVVGVD</sequence>
<organism evidence="6">
    <name type="scientific">marine sediment metagenome</name>
    <dbReference type="NCBI Taxonomy" id="412755"/>
    <lineage>
        <taxon>unclassified sequences</taxon>
        <taxon>metagenomes</taxon>
        <taxon>ecological metagenomes</taxon>
    </lineage>
</organism>
<dbReference type="SUPFAM" id="SSF52540">
    <property type="entry name" value="P-loop containing nucleoside triphosphate hydrolases"/>
    <property type="match status" value="1"/>
</dbReference>
<protein>
    <recommendedName>
        <fullName evidence="5">ABC transporter domain-containing protein</fullName>
    </recommendedName>
</protein>
<evidence type="ECO:0000313" key="6">
    <source>
        <dbReference type="EMBL" id="KKN38927.1"/>
    </source>
</evidence>
<name>A0A0F9QPJ4_9ZZZZ</name>
<dbReference type="Pfam" id="PF13732">
    <property type="entry name" value="DrrA1-3_C"/>
    <property type="match status" value="1"/>
</dbReference>
<dbReference type="PROSITE" id="PS50893">
    <property type="entry name" value="ABC_TRANSPORTER_2"/>
    <property type="match status" value="1"/>
</dbReference>
<dbReference type="InterPro" id="IPR017871">
    <property type="entry name" value="ABC_transporter-like_CS"/>
</dbReference>
<dbReference type="EMBL" id="LAZR01001794">
    <property type="protein sequence ID" value="KKN38927.1"/>
    <property type="molecule type" value="Genomic_DNA"/>
</dbReference>
<dbReference type="CDD" id="cd03230">
    <property type="entry name" value="ABC_DR_subfamily_A"/>
    <property type="match status" value="1"/>
</dbReference>
<accession>A0A0F9QPJ4</accession>
<comment type="caution">
    <text evidence="6">The sequence shown here is derived from an EMBL/GenBank/DDBJ whole genome shotgun (WGS) entry which is preliminary data.</text>
</comment>
<dbReference type="InterPro" id="IPR003593">
    <property type="entry name" value="AAA+_ATPase"/>
</dbReference>
<keyword evidence="2" id="KW-0813">Transport</keyword>
<gene>
    <name evidence="6" type="ORF">LCGC14_0748540</name>
</gene>
<dbReference type="InterPro" id="IPR027417">
    <property type="entry name" value="P-loop_NTPase"/>
</dbReference>
<dbReference type="PROSITE" id="PS00211">
    <property type="entry name" value="ABC_TRANSPORTER_1"/>
    <property type="match status" value="1"/>
</dbReference>
<dbReference type="Gene3D" id="3.40.50.300">
    <property type="entry name" value="P-loop containing nucleotide triphosphate hydrolases"/>
    <property type="match status" value="1"/>
</dbReference>
<dbReference type="InterPro" id="IPR025302">
    <property type="entry name" value="DrrA1/2-like_C"/>
</dbReference>
<dbReference type="InterPro" id="IPR003439">
    <property type="entry name" value="ABC_transporter-like_ATP-bd"/>
</dbReference>
<evidence type="ECO:0000256" key="1">
    <source>
        <dbReference type="ARBA" id="ARBA00005417"/>
    </source>
</evidence>
<evidence type="ECO:0000256" key="3">
    <source>
        <dbReference type="ARBA" id="ARBA00022741"/>
    </source>
</evidence>
<feature type="domain" description="ABC transporter" evidence="5">
    <location>
        <begin position="3"/>
        <end position="233"/>
    </location>
</feature>
<dbReference type="GO" id="GO:0005524">
    <property type="term" value="F:ATP binding"/>
    <property type="evidence" value="ECO:0007669"/>
    <property type="project" value="UniProtKB-KW"/>
</dbReference>
<keyword evidence="4" id="KW-0067">ATP-binding</keyword>
<dbReference type="GO" id="GO:0016887">
    <property type="term" value="F:ATP hydrolysis activity"/>
    <property type="evidence" value="ECO:0007669"/>
    <property type="project" value="InterPro"/>
</dbReference>
<evidence type="ECO:0000256" key="2">
    <source>
        <dbReference type="ARBA" id="ARBA00022448"/>
    </source>
</evidence>
<evidence type="ECO:0000259" key="5">
    <source>
        <dbReference type="PROSITE" id="PS50893"/>
    </source>
</evidence>
<dbReference type="PANTHER" id="PTHR43335:SF4">
    <property type="entry name" value="ABC TRANSPORTER, ATP-BINDING PROTEIN"/>
    <property type="match status" value="1"/>
</dbReference>
<dbReference type="PANTHER" id="PTHR43335">
    <property type="entry name" value="ABC TRANSPORTER, ATP-BINDING PROTEIN"/>
    <property type="match status" value="1"/>
</dbReference>
<proteinExistence type="inferred from homology"/>
<keyword evidence="3" id="KW-0547">Nucleotide-binding</keyword>
<comment type="similarity">
    <text evidence="1">Belongs to the ABC transporter superfamily.</text>
</comment>
<dbReference type="Pfam" id="PF00005">
    <property type="entry name" value="ABC_tran"/>
    <property type="match status" value="1"/>
</dbReference>
<reference evidence="6" key="1">
    <citation type="journal article" date="2015" name="Nature">
        <title>Complex archaea that bridge the gap between prokaryotes and eukaryotes.</title>
        <authorList>
            <person name="Spang A."/>
            <person name="Saw J.H."/>
            <person name="Jorgensen S.L."/>
            <person name="Zaremba-Niedzwiedzka K."/>
            <person name="Martijn J."/>
            <person name="Lind A.E."/>
            <person name="van Eijk R."/>
            <person name="Schleper C."/>
            <person name="Guy L."/>
            <person name="Ettema T.J."/>
        </authorList>
    </citation>
    <scope>NUCLEOTIDE SEQUENCE</scope>
</reference>
<dbReference type="AlphaFoldDB" id="A0A0F9QPJ4"/>
<evidence type="ECO:0000256" key="4">
    <source>
        <dbReference type="ARBA" id="ARBA00022840"/>
    </source>
</evidence>
<dbReference type="SMART" id="SM00382">
    <property type="entry name" value="AAA"/>
    <property type="match status" value="1"/>
</dbReference>